<keyword evidence="3" id="KW-1185">Reference proteome</keyword>
<dbReference type="Proteomes" id="UP000198733">
    <property type="component" value="Unassembled WGS sequence"/>
</dbReference>
<sequence length="77" mass="8559">MGKYKIVVETTGMKKSAQQRYNLITRNKINADIKTYKTDGGEIYSVEVGPYSGKKQVLQDVDKIKSLGITNAFITNG</sequence>
<dbReference type="InterPro" id="IPR007730">
    <property type="entry name" value="SPOR-like_dom"/>
</dbReference>
<evidence type="ECO:0000259" key="1">
    <source>
        <dbReference type="Pfam" id="PF05036"/>
    </source>
</evidence>
<proteinExistence type="predicted"/>
<dbReference type="InterPro" id="IPR036680">
    <property type="entry name" value="SPOR-like_sf"/>
</dbReference>
<organism evidence="2 3">
    <name type="scientific">Virgibacillus subterraneus</name>
    <dbReference type="NCBI Taxonomy" id="621109"/>
    <lineage>
        <taxon>Bacteria</taxon>
        <taxon>Bacillati</taxon>
        <taxon>Bacillota</taxon>
        <taxon>Bacilli</taxon>
        <taxon>Bacillales</taxon>
        <taxon>Bacillaceae</taxon>
        <taxon>Virgibacillus</taxon>
    </lineage>
</organism>
<dbReference type="Gene3D" id="3.30.70.1070">
    <property type="entry name" value="Sporulation related repeat"/>
    <property type="match status" value="1"/>
</dbReference>
<protein>
    <submittedName>
        <fullName evidence="2">Sporulation related domain-containing protein</fullName>
    </submittedName>
</protein>
<evidence type="ECO:0000313" key="3">
    <source>
        <dbReference type="Proteomes" id="UP000198733"/>
    </source>
</evidence>
<reference evidence="2 3" key="1">
    <citation type="submission" date="2016-10" db="EMBL/GenBank/DDBJ databases">
        <authorList>
            <person name="Varghese N."/>
            <person name="Submissions S."/>
        </authorList>
    </citation>
    <scope>NUCLEOTIDE SEQUENCE [LARGE SCALE GENOMIC DNA]</scope>
    <source>
        <strain evidence="2 3">CGMCC 1.7734</strain>
    </source>
</reference>
<dbReference type="Pfam" id="PF05036">
    <property type="entry name" value="SPOR"/>
    <property type="match status" value="1"/>
</dbReference>
<dbReference type="EMBL" id="FOEH01000008">
    <property type="protein sequence ID" value="SEQ95922.1"/>
    <property type="molecule type" value="Genomic_DNA"/>
</dbReference>
<evidence type="ECO:0000313" key="2">
    <source>
        <dbReference type="EMBL" id="SEQ95922.1"/>
    </source>
</evidence>
<comment type="caution">
    <text evidence="2">The sequence shown here is derived from an EMBL/GenBank/DDBJ whole genome shotgun (WGS) entry which is preliminary data.</text>
</comment>
<dbReference type="SUPFAM" id="SSF110997">
    <property type="entry name" value="Sporulation related repeat"/>
    <property type="match status" value="1"/>
</dbReference>
<gene>
    <name evidence="2" type="ORF">SAMN05216232_3807</name>
</gene>
<dbReference type="RefSeq" id="WP_092506254.1">
    <property type="nucleotide sequence ID" value="NZ_FOEH01000008.1"/>
</dbReference>
<name>A0A1H9KA17_9BACI</name>
<accession>A0A1H9KA17</accession>
<feature type="domain" description="SPOR" evidence="1">
    <location>
        <begin position="2"/>
        <end position="74"/>
    </location>
</feature>